<dbReference type="Proteomes" id="UP000593572">
    <property type="component" value="Unassembled WGS sequence"/>
</dbReference>
<evidence type="ECO:0000313" key="2">
    <source>
        <dbReference type="Proteomes" id="UP000593572"/>
    </source>
</evidence>
<organism evidence="1 2">
    <name type="scientific">Gossypium lobatum</name>
    <dbReference type="NCBI Taxonomy" id="34289"/>
    <lineage>
        <taxon>Eukaryota</taxon>
        <taxon>Viridiplantae</taxon>
        <taxon>Streptophyta</taxon>
        <taxon>Embryophyta</taxon>
        <taxon>Tracheophyta</taxon>
        <taxon>Spermatophyta</taxon>
        <taxon>Magnoliopsida</taxon>
        <taxon>eudicotyledons</taxon>
        <taxon>Gunneridae</taxon>
        <taxon>Pentapetalae</taxon>
        <taxon>rosids</taxon>
        <taxon>malvids</taxon>
        <taxon>Malvales</taxon>
        <taxon>Malvaceae</taxon>
        <taxon>Malvoideae</taxon>
        <taxon>Gossypium</taxon>
    </lineage>
</organism>
<protein>
    <submittedName>
        <fullName evidence="1">Uncharacterized protein</fullName>
    </submittedName>
</protein>
<sequence>MDGGEKLRKRQNTDWFCQKLISIPHQKGKTKSSGSYLCVLKFKGDRIPSLVDEPRLCDLSVITGPVMPLLALLDRRGSFSACLVRLGRSHSCLTDSSSLFLLFPFEFAVLLLRLLVPLRYNGNCQTETGLASTGDLARDGHENWVASAAALFNSPNFGPFITDFLCFGRVAFFES</sequence>
<name>A0A7J8NLA2_9ROSI</name>
<comment type="caution">
    <text evidence="1">The sequence shown here is derived from an EMBL/GenBank/DDBJ whole genome shotgun (WGS) entry which is preliminary data.</text>
</comment>
<dbReference type="AlphaFoldDB" id="A0A7J8NLA2"/>
<keyword evidence="2" id="KW-1185">Reference proteome</keyword>
<accession>A0A7J8NLA2</accession>
<proteinExistence type="predicted"/>
<reference evidence="1 2" key="1">
    <citation type="journal article" date="2019" name="Genome Biol. Evol.">
        <title>Insights into the evolution of the New World diploid cottons (Gossypium, subgenus Houzingenia) based on genome sequencing.</title>
        <authorList>
            <person name="Grover C.E."/>
            <person name="Arick M.A. 2nd"/>
            <person name="Thrash A."/>
            <person name="Conover J.L."/>
            <person name="Sanders W.S."/>
            <person name="Peterson D.G."/>
            <person name="Frelichowski J.E."/>
            <person name="Scheffler J.A."/>
            <person name="Scheffler B.E."/>
            <person name="Wendel J.F."/>
        </authorList>
    </citation>
    <scope>NUCLEOTIDE SEQUENCE [LARGE SCALE GENOMIC DNA]</scope>
    <source>
        <strain evidence="1">157</strain>
        <tissue evidence="1">Leaf</tissue>
    </source>
</reference>
<dbReference type="EMBL" id="JABEZX010357148">
    <property type="protein sequence ID" value="MBA0577768.1"/>
    <property type="molecule type" value="Genomic_DNA"/>
</dbReference>
<gene>
    <name evidence="1" type="ORF">Golob_000053</name>
</gene>
<evidence type="ECO:0000313" key="1">
    <source>
        <dbReference type="EMBL" id="MBA0577768.1"/>
    </source>
</evidence>